<feature type="transmembrane region" description="Helical" evidence="1">
    <location>
        <begin position="86"/>
        <end position="108"/>
    </location>
</feature>
<evidence type="ECO:0000256" key="1">
    <source>
        <dbReference type="SAM" id="Phobius"/>
    </source>
</evidence>
<feature type="transmembrane region" description="Helical" evidence="1">
    <location>
        <begin position="114"/>
        <end position="133"/>
    </location>
</feature>
<evidence type="ECO:0000313" key="2">
    <source>
        <dbReference type="EMBL" id="BDA77459.1"/>
    </source>
</evidence>
<proteinExistence type="predicted"/>
<feature type="transmembrane region" description="Helical" evidence="1">
    <location>
        <begin position="21"/>
        <end position="44"/>
    </location>
</feature>
<accession>A0ABN6KCS9</accession>
<keyword evidence="1" id="KW-0812">Transmembrane</keyword>
<gene>
    <name evidence="2" type="ORF">LPTSP3_g03890</name>
</gene>
<keyword evidence="3" id="KW-1185">Reference proteome</keyword>
<dbReference type="EMBL" id="AP025028">
    <property type="protein sequence ID" value="BDA77459.1"/>
    <property type="molecule type" value="Genomic_DNA"/>
</dbReference>
<keyword evidence="1" id="KW-0472">Membrane</keyword>
<name>A0ABN6KCS9_9LEPT</name>
<protein>
    <submittedName>
        <fullName evidence="2">Uncharacterized protein</fullName>
    </submittedName>
</protein>
<sequence length="147" mass="16450">MIAVVLVRNPNFNLYMKQPNNIILADSISAFIGGIVTLALSSLLSEWYHLSSALILFIGFVNILYGCYSGFISFRLLSGNYIKNEFVIILIIANSLWAGHCFTQVWYLQDISSIFGLLHLGLEGLYVIGLAYLEVKFLLSILNPKKP</sequence>
<evidence type="ECO:0000313" key="3">
    <source>
        <dbReference type="Proteomes" id="UP000245263"/>
    </source>
</evidence>
<reference evidence="2 3" key="1">
    <citation type="submission" date="2021-08" db="EMBL/GenBank/DDBJ databases">
        <title>Complete genome sequence of Leptospira kobayashii strain E30.</title>
        <authorList>
            <person name="Nakao R."/>
            <person name="Nakamura S."/>
            <person name="Masuzawa T."/>
            <person name="Koizumi N."/>
        </authorList>
    </citation>
    <scope>NUCLEOTIDE SEQUENCE [LARGE SCALE GENOMIC DNA]</scope>
    <source>
        <strain evidence="2 3">E30</strain>
    </source>
</reference>
<feature type="transmembrane region" description="Helical" evidence="1">
    <location>
        <begin position="50"/>
        <end position="74"/>
    </location>
</feature>
<dbReference type="Proteomes" id="UP000245263">
    <property type="component" value="Chromosome 1"/>
</dbReference>
<organism evidence="2 3">
    <name type="scientific">Leptospira kobayashii</name>
    <dbReference type="NCBI Taxonomy" id="1917830"/>
    <lineage>
        <taxon>Bacteria</taxon>
        <taxon>Pseudomonadati</taxon>
        <taxon>Spirochaetota</taxon>
        <taxon>Spirochaetia</taxon>
        <taxon>Leptospirales</taxon>
        <taxon>Leptospiraceae</taxon>
        <taxon>Leptospira</taxon>
    </lineage>
</organism>
<keyword evidence="1" id="KW-1133">Transmembrane helix</keyword>